<dbReference type="CDD" id="cd01301">
    <property type="entry name" value="rDP_like"/>
    <property type="match status" value="1"/>
</dbReference>
<dbReference type="Gene3D" id="3.20.20.140">
    <property type="entry name" value="Metal-dependent hydrolases"/>
    <property type="match status" value="1"/>
</dbReference>
<accession>A0A402AX09</accession>
<comment type="caution">
    <text evidence="1">The sequence shown here is derived from an EMBL/GenBank/DDBJ whole genome shotgun (WGS) entry which is preliminary data.</text>
</comment>
<dbReference type="PANTHER" id="PTHR10443">
    <property type="entry name" value="MICROSOMAL DIPEPTIDASE"/>
    <property type="match status" value="1"/>
</dbReference>
<gene>
    <name evidence="1" type="ORF">KDK_74800</name>
</gene>
<name>A0A402AX09_9CHLR</name>
<dbReference type="InterPro" id="IPR000180">
    <property type="entry name" value="Dipep_AS"/>
</dbReference>
<evidence type="ECO:0000313" key="1">
    <source>
        <dbReference type="EMBL" id="GCE23680.1"/>
    </source>
</evidence>
<dbReference type="PANTHER" id="PTHR10443:SF12">
    <property type="entry name" value="DIPEPTIDASE"/>
    <property type="match status" value="1"/>
</dbReference>
<reference evidence="2" key="1">
    <citation type="submission" date="2018-12" db="EMBL/GenBank/DDBJ databases">
        <title>Tengunoibacter tsumagoiensis gen. nov., sp. nov., Dictyobacter kobayashii sp. nov., D. alpinus sp. nov., and D. joshuensis sp. nov. and description of Dictyobacteraceae fam. nov. within the order Ktedonobacterales isolated from Tengu-no-mugimeshi.</title>
        <authorList>
            <person name="Wang C.M."/>
            <person name="Zheng Y."/>
            <person name="Sakai Y."/>
            <person name="Toyoda A."/>
            <person name="Minakuchi Y."/>
            <person name="Abe K."/>
            <person name="Yokota A."/>
            <person name="Yabe S."/>
        </authorList>
    </citation>
    <scope>NUCLEOTIDE SEQUENCE [LARGE SCALE GENOMIC DNA]</scope>
    <source>
        <strain evidence="2">Uno11</strain>
    </source>
</reference>
<dbReference type="EMBL" id="BIFS01000002">
    <property type="protein sequence ID" value="GCE23680.1"/>
    <property type="molecule type" value="Genomic_DNA"/>
</dbReference>
<organism evidence="1 2">
    <name type="scientific">Dictyobacter kobayashii</name>
    <dbReference type="NCBI Taxonomy" id="2014872"/>
    <lineage>
        <taxon>Bacteria</taxon>
        <taxon>Bacillati</taxon>
        <taxon>Chloroflexota</taxon>
        <taxon>Ktedonobacteria</taxon>
        <taxon>Ktedonobacterales</taxon>
        <taxon>Dictyobacteraceae</taxon>
        <taxon>Dictyobacter</taxon>
    </lineage>
</organism>
<dbReference type="SUPFAM" id="SSF51556">
    <property type="entry name" value="Metallo-dependent hydrolases"/>
    <property type="match status" value="1"/>
</dbReference>
<dbReference type="PROSITE" id="PS51365">
    <property type="entry name" value="RENAL_DIPEPTIDASE_2"/>
    <property type="match status" value="1"/>
</dbReference>
<dbReference type="InterPro" id="IPR032466">
    <property type="entry name" value="Metal_Hydrolase"/>
</dbReference>
<dbReference type="Proteomes" id="UP000287188">
    <property type="component" value="Unassembled WGS sequence"/>
</dbReference>
<dbReference type="PROSITE" id="PS00869">
    <property type="entry name" value="RENAL_DIPEPTIDASE_1"/>
    <property type="match status" value="1"/>
</dbReference>
<dbReference type="InterPro" id="IPR008257">
    <property type="entry name" value="Pept_M19"/>
</dbReference>
<dbReference type="RefSeq" id="WP_126557066.1">
    <property type="nucleotide sequence ID" value="NZ_BIFS01000002.1"/>
</dbReference>
<dbReference type="GO" id="GO:0070573">
    <property type="term" value="F:metallodipeptidase activity"/>
    <property type="evidence" value="ECO:0007669"/>
    <property type="project" value="InterPro"/>
</dbReference>
<dbReference type="OrthoDB" id="9804920at2"/>
<dbReference type="AlphaFoldDB" id="A0A402AX09"/>
<dbReference type="Pfam" id="PF01244">
    <property type="entry name" value="Peptidase_M19"/>
    <property type="match status" value="1"/>
</dbReference>
<evidence type="ECO:0000313" key="2">
    <source>
        <dbReference type="Proteomes" id="UP000287188"/>
    </source>
</evidence>
<protein>
    <submittedName>
        <fullName evidence="1">Membrane dipeptidase</fullName>
    </submittedName>
</protein>
<keyword evidence="2" id="KW-1185">Reference proteome</keyword>
<proteinExistence type="predicted"/>
<sequence length="373" mass="41356">MTDTFIYPTLIGHMDTLLRFYEMEQTQQPTVAMPADEIPFVQSFFSRSQDGDIDYPRAQDGGMSGAFFAVYVPTPKAAADCCSTPAAVDVPPERWYERYIRPAIGYEYAQQATWQIISSLYRLEAGSQGRLKVVRSVAELEMCLEQKIIAAILHIEGAEMIDPQLTTLDVLYQAGLRSLGPVWSRPNVFGYGVPLVVGHSPDTGPGLTDAGKALVRACNQLGIMLDLSHLNEQGFWDVAKLSQAPLVATHSNAYAICPSARNLTDKQLDAIKASDGLVGINFNVYDIRPDGKGNVETSLEDLIRHVDYLVEHLGIERVAIGTDYDGATMPKELHDITGLPKLYAALAARGYDERSLRLMASENWLRIFRQTWH</sequence>
<dbReference type="GO" id="GO:0006508">
    <property type="term" value="P:proteolysis"/>
    <property type="evidence" value="ECO:0007669"/>
    <property type="project" value="InterPro"/>
</dbReference>